<protein>
    <recommendedName>
        <fullName evidence="7">PB1 domain-containing protein</fullName>
    </recommendedName>
</protein>
<evidence type="ECO:0000256" key="2">
    <source>
        <dbReference type="ARBA" id="ARBA00022723"/>
    </source>
</evidence>
<name>A0A9D3S7T5_ANGAN</name>
<feature type="domain" description="PB1" evidence="7">
    <location>
        <begin position="4"/>
        <end position="85"/>
    </location>
</feature>
<keyword evidence="3" id="KW-0863">Zinc-finger</keyword>
<dbReference type="GO" id="GO:0043130">
    <property type="term" value="F:ubiquitin binding"/>
    <property type="evidence" value="ECO:0007669"/>
    <property type="project" value="TreeGrafter"/>
</dbReference>
<dbReference type="PANTHER" id="PTHR20930:SF2">
    <property type="entry name" value="NEXT TO BRCA1 GENE 1 PROTEIN"/>
    <property type="match status" value="1"/>
</dbReference>
<dbReference type="GO" id="GO:0005776">
    <property type="term" value="C:autophagosome"/>
    <property type="evidence" value="ECO:0007669"/>
    <property type="project" value="UniProtKB-SubCell"/>
</dbReference>
<proteinExistence type="predicted"/>
<dbReference type="InterPro" id="IPR053793">
    <property type="entry name" value="PB1-like"/>
</dbReference>
<dbReference type="PROSITE" id="PS51745">
    <property type="entry name" value="PB1"/>
    <property type="match status" value="1"/>
</dbReference>
<dbReference type="Gene3D" id="3.10.20.90">
    <property type="entry name" value="Phosphatidylinositol 3-kinase Catalytic Subunit, Chain A, domain 1"/>
    <property type="match status" value="1"/>
</dbReference>
<feature type="compositionally biased region" description="Basic residues" evidence="6">
    <location>
        <begin position="922"/>
        <end position="934"/>
    </location>
</feature>
<feature type="compositionally biased region" description="Acidic residues" evidence="6">
    <location>
        <begin position="723"/>
        <end position="736"/>
    </location>
</feature>
<keyword evidence="9" id="KW-1185">Reference proteome</keyword>
<feature type="compositionally biased region" description="Polar residues" evidence="6">
    <location>
        <begin position="885"/>
        <end position="894"/>
    </location>
</feature>
<dbReference type="PANTHER" id="PTHR20930">
    <property type="entry name" value="OVARIAN CARCINOMA ANTIGEN CA125-RELATED"/>
    <property type="match status" value="1"/>
</dbReference>
<evidence type="ECO:0000313" key="9">
    <source>
        <dbReference type="Proteomes" id="UP001044222"/>
    </source>
</evidence>
<accession>A0A9D3S7T5</accession>
<dbReference type="Proteomes" id="UP001044222">
    <property type="component" value="Unassembled WGS sequence"/>
</dbReference>
<evidence type="ECO:0000256" key="6">
    <source>
        <dbReference type="SAM" id="MobiDB-lite"/>
    </source>
</evidence>
<reference evidence="8" key="1">
    <citation type="submission" date="2021-01" db="EMBL/GenBank/DDBJ databases">
        <title>A chromosome-scale assembly of European eel, Anguilla anguilla.</title>
        <authorList>
            <person name="Henkel C."/>
            <person name="Jong-Raadsen S.A."/>
            <person name="Dufour S."/>
            <person name="Weltzien F.-A."/>
            <person name="Palstra A.P."/>
            <person name="Pelster B."/>
            <person name="Spaink H.P."/>
            <person name="Van Den Thillart G.E."/>
            <person name="Jansen H."/>
            <person name="Zahm M."/>
            <person name="Klopp C."/>
            <person name="Cedric C."/>
            <person name="Louis A."/>
            <person name="Berthelot C."/>
            <person name="Parey E."/>
            <person name="Roest Crollius H."/>
            <person name="Montfort J."/>
            <person name="Robinson-Rechavi M."/>
            <person name="Bucao C."/>
            <person name="Bouchez O."/>
            <person name="Gislard M."/>
            <person name="Lluch J."/>
            <person name="Milhes M."/>
            <person name="Lampietro C."/>
            <person name="Lopez Roques C."/>
            <person name="Donnadieu C."/>
            <person name="Braasch I."/>
            <person name="Desvignes T."/>
            <person name="Postlethwait J."/>
            <person name="Bobe J."/>
            <person name="Guiguen Y."/>
            <person name="Dirks R."/>
        </authorList>
    </citation>
    <scope>NUCLEOTIDE SEQUENCE</scope>
    <source>
        <strain evidence="8">Tag_6206</strain>
        <tissue evidence="8">Liver</tissue>
    </source>
</reference>
<dbReference type="SUPFAM" id="SSF57850">
    <property type="entry name" value="RING/U-box"/>
    <property type="match status" value="1"/>
</dbReference>
<evidence type="ECO:0000313" key="8">
    <source>
        <dbReference type="EMBL" id="KAG5854891.1"/>
    </source>
</evidence>
<dbReference type="AlphaFoldDB" id="A0A9D3S7T5"/>
<evidence type="ECO:0000256" key="1">
    <source>
        <dbReference type="ARBA" id="ARBA00004419"/>
    </source>
</evidence>
<feature type="compositionally biased region" description="Basic and acidic residues" evidence="6">
    <location>
        <begin position="903"/>
        <end position="921"/>
    </location>
</feature>
<dbReference type="InterPro" id="IPR034852">
    <property type="entry name" value="PB1_Nbr1"/>
</dbReference>
<dbReference type="SUPFAM" id="SSF54277">
    <property type="entry name" value="CAD &amp; PB1 domains"/>
    <property type="match status" value="1"/>
</dbReference>
<evidence type="ECO:0000256" key="4">
    <source>
        <dbReference type="ARBA" id="ARBA00022833"/>
    </source>
</evidence>
<evidence type="ECO:0000256" key="5">
    <source>
        <dbReference type="ARBA" id="ARBA00023329"/>
    </source>
</evidence>
<evidence type="ECO:0000259" key="7">
    <source>
        <dbReference type="PROSITE" id="PS51745"/>
    </source>
</evidence>
<feature type="region of interest" description="Disordered" evidence="6">
    <location>
        <begin position="879"/>
        <end position="939"/>
    </location>
</feature>
<dbReference type="GO" id="GO:0000407">
    <property type="term" value="C:phagophore assembly site"/>
    <property type="evidence" value="ECO:0007669"/>
    <property type="project" value="TreeGrafter"/>
</dbReference>
<dbReference type="Pfam" id="PF24932">
    <property type="entry name" value="UBA_NBR1_C"/>
    <property type="match status" value="1"/>
</dbReference>
<dbReference type="GO" id="GO:0031410">
    <property type="term" value="C:cytoplasmic vesicle"/>
    <property type="evidence" value="ECO:0007669"/>
    <property type="project" value="UniProtKB-KW"/>
</dbReference>
<dbReference type="CDD" id="cd14319">
    <property type="entry name" value="UBA_NBR1"/>
    <property type="match status" value="1"/>
</dbReference>
<dbReference type="CDD" id="cd14947">
    <property type="entry name" value="NBR1_like"/>
    <property type="match status" value="1"/>
</dbReference>
<dbReference type="GO" id="GO:0016236">
    <property type="term" value="P:macroautophagy"/>
    <property type="evidence" value="ECO:0007669"/>
    <property type="project" value="TreeGrafter"/>
</dbReference>
<dbReference type="FunFam" id="3.10.20.90:FF:000072">
    <property type="entry name" value="Next to BRCA1 gene 1 protein"/>
    <property type="match status" value="1"/>
</dbReference>
<dbReference type="Gene3D" id="1.10.8.10">
    <property type="entry name" value="DNA helicase RuvA subunit, C-terminal domain"/>
    <property type="match status" value="1"/>
</dbReference>
<feature type="compositionally biased region" description="Acidic residues" evidence="6">
    <location>
        <begin position="702"/>
        <end position="716"/>
    </location>
</feature>
<keyword evidence="2" id="KW-0479">Metal-binding</keyword>
<dbReference type="GO" id="GO:0008270">
    <property type="term" value="F:zinc ion binding"/>
    <property type="evidence" value="ECO:0007669"/>
    <property type="project" value="UniProtKB-KW"/>
</dbReference>
<dbReference type="InterPro" id="IPR056893">
    <property type="entry name" value="UBA_Nbr1_C"/>
</dbReference>
<feature type="region of interest" description="Disordered" evidence="6">
    <location>
        <begin position="443"/>
        <end position="477"/>
    </location>
</feature>
<keyword evidence="4" id="KW-0862">Zinc</keyword>
<dbReference type="Gene3D" id="2.60.40.10">
    <property type="entry name" value="Immunoglobulins"/>
    <property type="match status" value="1"/>
</dbReference>
<gene>
    <name evidence="8" type="ORF">ANANG_G00042630</name>
</gene>
<feature type="region of interest" description="Disordered" evidence="6">
    <location>
        <begin position="650"/>
        <end position="822"/>
    </location>
</feature>
<dbReference type="Pfam" id="PF16158">
    <property type="entry name" value="N_BRCA1_IG"/>
    <property type="match status" value="1"/>
</dbReference>
<evidence type="ECO:0000256" key="3">
    <source>
        <dbReference type="ARBA" id="ARBA00022771"/>
    </source>
</evidence>
<keyword evidence="5" id="KW-0968">Cytoplasmic vesicle</keyword>
<dbReference type="SUPFAM" id="SSF46934">
    <property type="entry name" value="UBA-like"/>
    <property type="match status" value="1"/>
</dbReference>
<dbReference type="Pfam" id="PF00564">
    <property type="entry name" value="PB1"/>
    <property type="match status" value="1"/>
</dbReference>
<dbReference type="CDD" id="cd06396">
    <property type="entry name" value="PB1_NBR1"/>
    <property type="match status" value="1"/>
</dbReference>
<sequence length="1023" mass="111308">MDLHVNLKVNFRGNTETFLVTDSERTSWESVEAMLKTSFGLCNVQVKYFDEDNEEVSINSQEEYQEALKSAMKQGNQLQMNVYKVKGLASRGAVKKEAKEVKNGIRPLPLFPSMVNTVDRETQVTAPELDPAIIKEVKGTKEQDKTPAWFTSYMEQFKDQVVKETVEKLCHPGGRVRLCPAASRRPCPRPAPAPICSSCLGPASGGGYRCSVCPSCTLCELCSFSHDPSHSLVRARTPLSIPEYGVAGEHSRFHRRGDRSFRKAEKQRLKAEKRLLKAEVKEIKKQLRMDRRGPQRNGTGDGSAHLALLQPRGAQANSPETPKVCCPSMVPTMTALFLDENLPDGTRLEPGTKFIKCWKMRNTGTVCWTTETKLKFMWGNLALASSEKQKEVAVPFLQPGQEGVVSVAFLAPVLEGTYTSHWRLAHRGEQFGPRVWCSIVVDPAADGGPPPPPNTLQEKEDTCCSSSRSRAAPPPTDCQRELFIPSVDLLTAQDLLSFELLDINIVQELERVPHNTPVDMTPCMSPLPHDGPPQEKPGLGLIKEEAEASMVQSILGGVRAGPAEAPGIPAQEEGEEDISGTQFVCETVIRSLTLEEARRAAAQPFAIAQLHTDRVQHSAVLSPQCSCHITDRVQWLILVLFRLPFPAGFTAAQDPPLERAGTEQGGARRGPAVEGGDRNPEDPPEVTAPALAPSKDIQEEPAIPEECAESDIENTAEDPVSPCEEEEEEEEEDGEHDEVRSQGSSASSEDYIIILPDCFDTSRPLGESMYSSAMSQPGNEGGAETDAEAELEAEPELLGGAAPTGEREERGAPALAAPEPSSVNDMLCASQTLDAVPLTPEVVPVHSPPSQPPPASAHVVRSEAPCAMEMAAEALSINDPAGPEQTANGFSPVQSRGPARPSETCDSRPRTSQDLRWDVRHRGPRGSSQHKRTHGGITGGLVKGALSVAASAYKALFTGQPGPTQPPVDAASQEATMMAVLLEMGFGNRQLNQRLLRKHGYNLLDVVNELVQMNDNEWYATRY</sequence>
<comment type="subcellular location">
    <subcellularLocation>
        <location evidence="1">Cytoplasmic vesicle</location>
        <location evidence="1">Autophagosome</location>
    </subcellularLocation>
</comment>
<organism evidence="8 9">
    <name type="scientific">Anguilla anguilla</name>
    <name type="common">European freshwater eel</name>
    <name type="synonym">Muraena anguilla</name>
    <dbReference type="NCBI Taxonomy" id="7936"/>
    <lineage>
        <taxon>Eukaryota</taxon>
        <taxon>Metazoa</taxon>
        <taxon>Chordata</taxon>
        <taxon>Craniata</taxon>
        <taxon>Vertebrata</taxon>
        <taxon>Euteleostomi</taxon>
        <taxon>Actinopterygii</taxon>
        <taxon>Neopterygii</taxon>
        <taxon>Teleostei</taxon>
        <taxon>Anguilliformes</taxon>
        <taxon>Anguillidae</taxon>
        <taxon>Anguilla</taxon>
    </lineage>
</organism>
<dbReference type="InterPro" id="IPR000270">
    <property type="entry name" value="PB1_dom"/>
</dbReference>
<dbReference type="InterPro" id="IPR013783">
    <property type="entry name" value="Ig-like_fold"/>
</dbReference>
<comment type="caution">
    <text evidence="8">The sequence shown here is derived from an EMBL/GenBank/DDBJ whole genome shotgun (WGS) entry which is preliminary data.</text>
</comment>
<dbReference type="InterPro" id="IPR009060">
    <property type="entry name" value="UBA-like_sf"/>
</dbReference>
<dbReference type="FunFam" id="2.60.40.10:FF:000199">
    <property type="entry name" value="next to BRCA1 gene 1 protein-like"/>
    <property type="match status" value="1"/>
</dbReference>
<dbReference type="SMART" id="SM00666">
    <property type="entry name" value="PB1"/>
    <property type="match status" value="1"/>
</dbReference>
<dbReference type="InterPro" id="IPR032350">
    <property type="entry name" value="Nbr1_FW"/>
</dbReference>
<dbReference type="FunFam" id="1.10.8.10:FF:000033">
    <property type="entry name" value="Next to BRCA1 gene 1 protein"/>
    <property type="match status" value="1"/>
</dbReference>
<dbReference type="EMBL" id="JAFIRN010000002">
    <property type="protein sequence ID" value="KAG5854891.1"/>
    <property type="molecule type" value="Genomic_DNA"/>
</dbReference>
<feature type="compositionally biased region" description="Acidic residues" evidence="6">
    <location>
        <begin position="783"/>
        <end position="795"/>
    </location>
</feature>